<dbReference type="STRING" id="1306861.A0A4U6XH28"/>
<sequence>MLSSLLLVALAGLGTASPTVQPIDFAAILAAPTPSLTGPPAYATGQTGVYNPAAASSVASVAVTGVASASAAQSVAARDVLDKRNFCIFGFCIGGSQSWNTPAAPTTTSKAVSPPSPACTTSSPAVPATSQPSAPVTITTPSAVVTSAASITTPPSTCTPISWSNTNSFTTATSCAAPYEVGTYCGFVNPEDPCAVQPDGNGPHVQPDTVEAFEAYPEFHLDAQTAATPAGYAATFKDLNASVNANSYLGLYTLTSYDVAKCASLCDGTKLCTGINVYVERDPSINPAGCSCSNPPSISNYKCTLWGSGVDKAAATNTGEGRNGFQVVIAGSNGYEKTNATTPATPSGWTNPQSCGGAVHSHPATCMGQSFFPGPFDAGVCASYAASQNALNSKSLGIWSWASWFGYSPLRCSFFNAFMVKENGVAKGTYCSLFTQQYAPSAASYKPDVSGGISWGIESSWSFCSA</sequence>
<keyword evidence="2" id="KW-0732">Signal</keyword>
<accession>A0A4U6XH28</accession>
<dbReference type="OrthoDB" id="271448at2759"/>
<dbReference type="PANTHER" id="PTHR36578:SF1">
    <property type="entry name" value="APPLE DOMAIN-CONTAINING PROTEIN"/>
    <property type="match status" value="1"/>
</dbReference>
<dbReference type="Proteomes" id="UP000310108">
    <property type="component" value="Unassembled WGS sequence"/>
</dbReference>
<evidence type="ECO:0000313" key="4">
    <source>
        <dbReference type="Proteomes" id="UP000310108"/>
    </source>
</evidence>
<protein>
    <submittedName>
        <fullName evidence="3">Uncharacterized protein</fullName>
    </submittedName>
</protein>
<feature type="chain" id="PRO_5020781148" evidence="2">
    <location>
        <begin position="17"/>
        <end position="466"/>
    </location>
</feature>
<feature type="signal peptide" evidence="2">
    <location>
        <begin position="1"/>
        <end position="16"/>
    </location>
</feature>
<dbReference type="AlphaFoldDB" id="A0A4U6XH28"/>
<feature type="compositionally biased region" description="Low complexity" evidence="1">
    <location>
        <begin position="118"/>
        <end position="136"/>
    </location>
</feature>
<keyword evidence="4" id="KW-1185">Reference proteome</keyword>
<dbReference type="PANTHER" id="PTHR36578">
    <property type="entry name" value="CHROMOSOME 15, WHOLE GENOME SHOTGUN SEQUENCE"/>
    <property type="match status" value="1"/>
</dbReference>
<comment type="caution">
    <text evidence="3">The sequence shown here is derived from an EMBL/GenBank/DDBJ whole genome shotgun (WGS) entry which is preliminary data.</text>
</comment>
<gene>
    <name evidence="3" type="ORF">CTA1_3979</name>
</gene>
<evidence type="ECO:0000256" key="1">
    <source>
        <dbReference type="SAM" id="MobiDB-lite"/>
    </source>
</evidence>
<evidence type="ECO:0000313" key="3">
    <source>
        <dbReference type="EMBL" id="TKW54833.1"/>
    </source>
</evidence>
<feature type="region of interest" description="Disordered" evidence="1">
    <location>
        <begin position="103"/>
        <end position="136"/>
    </location>
</feature>
<reference evidence="3 4" key="1">
    <citation type="journal article" date="2019" name="PLoS ONE">
        <title>Comparative genome analysis indicates high evolutionary potential of pathogenicity genes in Colletotrichum tanaceti.</title>
        <authorList>
            <person name="Lelwala R.V."/>
            <person name="Korhonen P.K."/>
            <person name="Young N.D."/>
            <person name="Scott J.B."/>
            <person name="Ades P.A."/>
            <person name="Gasser R.B."/>
            <person name="Taylor P.W.J."/>
        </authorList>
    </citation>
    <scope>NUCLEOTIDE SEQUENCE [LARGE SCALE GENOMIC DNA]</scope>
    <source>
        <strain evidence="3">BRIP57314</strain>
    </source>
</reference>
<dbReference type="EMBL" id="PJEX01000120">
    <property type="protein sequence ID" value="TKW54833.1"/>
    <property type="molecule type" value="Genomic_DNA"/>
</dbReference>
<organism evidence="3 4">
    <name type="scientific">Colletotrichum tanaceti</name>
    <dbReference type="NCBI Taxonomy" id="1306861"/>
    <lineage>
        <taxon>Eukaryota</taxon>
        <taxon>Fungi</taxon>
        <taxon>Dikarya</taxon>
        <taxon>Ascomycota</taxon>
        <taxon>Pezizomycotina</taxon>
        <taxon>Sordariomycetes</taxon>
        <taxon>Hypocreomycetidae</taxon>
        <taxon>Glomerellales</taxon>
        <taxon>Glomerellaceae</taxon>
        <taxon>Colletotrichum</taxon>
        <taxon>Colletotrichum destructivum species complex</taxon>
    </lineage>
</organism>
<evidence type="ECO:0000256" key="2">
    <source>
        <dbReference type="SAM" id="SignalP"/>
    </source>
</evidence>
<name>A0A4U6XH28_9PEZI</name>
<proteinExistence type="predicted"/>